<feature type="signal peptide" evidence="7">
    <location>
        <begin position="1"/>
        <end position="22"/>
    </location>
</feature>
<accession>A0A067MZT9</accession>
<dbReference type="PRINTS" id="PR00792">
    <property type="entry name" value="PEPSIN"/>
</dbReference>
<proteinExistence type="inferred from homology"/>
<dbReference type="InParanoid" id="A0A067MZT9"/>
<evidence type="ECO:0000313" key="9">
    <source>
        <dbReference type="EMBL" id="KDQ17046.1"/>
    </source>
</evidence>
<dbReference type="InterPro" id="IPR033121">
    <property type="entry name" value="PEPTIDASE_A1"/>
</dbReference>
<dbReference type="EMBL" id="KL198025">
    <property type="protein sequence ID" value="KDQ17046.1"/>
    <property type="molecule type" value="Genomic_DNA"/>
</dbReference>
<name>A0A067MZT9_BOTB1</name>
<evidence type="ECO:0000259" key="8">
    <source>
        <dbReference type="PROSITE" id="PS51767"/>
    </source>
</evidence>
<reference evidence="10" key="1">
    <citation type="journal article" date="2014" name="Proc. Natl. Acad. Sci. U.S.A.">
        <title>Extensive sampling of basidiomycete genomes demonstrates inadequacy of the white-rot/brown-rot paradigm for wood decay fungi.</title>
        <authorList>
            <person name="Riley R."/>
            <person name="Salamov A.A."/>
            <person name="Brown D.W."/>
            <person name="Nagy L.G."/>
            <person name="Floudas D."/>
            <person name="Held B.W."/>
            <person name="Levasseur A."/>
            <person name="Lombard V."/>
            <person name="Morin E."/>
            <person name="Otillar R."/>
            <person name="Lindquist E.A."/>
            <person name="Sun H."/>
            <person name="LaButti K.M."/>
            <person name="Schmutz J."/>
            <person name="Jabbour D."/>
            <person name="Luo H."/>
            <person name="Baker S.E."/>
            <person name="Pisabarro A.G."/>
            <person name="Walton J.D."/>
            <person name="Blanchette R.A."/>
            <person name="Henrissat B."/>
            <person name="Martin F."/>
            <person name="Cullen D."/>
            <person name="Hibbett D.S."/>
            <person name="Grigoriev I.V."/>
        </authorList>
    </citation>
    <scope>NUCLEOTIDE SEQUENCE [LARGE SCALE GENOMIC DNA]</scope>
    <source>
        <strain evidence="10">FD-172 SS1</strain>
    </source>
</reference>
<dbReference type="PROSITE" id="PS51767">
    <property type="entry name" value="PEPTIDASE_A1"/>
    <property type="match status" value="1"/>
</dbReference>
<evidence type="ECO:0000256" key="4">
    <source>
        <dbReference type="ARBA" id="ARBA00022801"/>
    </source>
</evidence>
<dbReference type="Pfam" id="PF00026">
    <property type="entry name" value="Asp"/>
    <property type="match status" value="1"/>
</dbReference>
<dbReference type="OrthoDB" id="15189at2759"/>
<protein>
    <recommendedName>
        <fullName evidence="8">Peptidase A1 domain-containing protein</fullName>
    </recommendedName>
</protein>
<keyword evidence="10" id="KW-1185">Reference proteome</keyword>
<evidence type="ECO:0000256" key="2">
    <source>
        <dbReference type="ARBA" id="ARBA00022670"/>
    </source>
</evidence>
<dbReference type="InterPro" id="IPR034164">
    <property type="entry name" value="Pepsin-like_dom"/>
</dbReference>
<keyword evidence="4 6" id="KW-0378">Hydrolase</keyword>
<evidence type="ECO:0000313" key="10">
    <source>
        <dbReference type="Proteomes" id="UP000027195"/>
    </source>
</evidence>
<dbReference type="PANTHER" id="PTHR47966">
    <property type="entry name" value="BETA-SITE APP-CLEAVING ENZYME, ISOFORM A-RELATED"/>
    <property type="match status" value="1"/>
</dbReference>
<evidence type="ECO:0000256" key="5">
    <source>
        <dbReference type="PIRSR" id="PIRSR601461-1"/>
    </source>
</evidence>
<dbReference type="FunFam" id="2.40.70.10:FF:000115">
    <property type="entry name" value="Lysosomal aspartic protease"/>
    <property type="match status" value="1"/>
</dbReference>
<dbReference type="GO" id="GO:0006508">
    <property type="term" value="P:proteolysis"/>
    <property type="evidence" value="ECO:0007669"/>
    <property type="project" value="UniProtKB-KW"/>
</dbReference>
<dbReference type="Gene3D" id="2.40.70.10">
    <property type="entry name" value="Acid Proteases"/>
    <property type="match status" value="2"/>
</dbReference>
<dbReference type="GO" id="GO:0004190">
    <property type="term" value="F:aspartic-type endopeptidase activity"/>
    <property type="evidence" value="ECO:0007669"/>
    <property type="project" value="UniProtKB-KW"/>
</dbReference>
<keyword evidence="7" id="KW-0732">Signal</keyword>
<dbReference type="PANTHER" id="PTHR47966:SF51">
    <property type="entry name" value="BETA-SITE APP-CLEAVING ENZYME, ISOFORM A-RELATED"/>
    <property type="match status" value="1"/>
</dbReference>
<keyword evidence="2 6" id="KW-0645">Protease</keyword>
<evidence type="ECO:0000256" key="1">
    <source>
        <dbReference type="ARBA" id="ARBA00007447"/>
    </source>
</evidence>
<dbReference type="CDD" id="cd05471">
    <property type="entry name" value="pepsin_like"/>
    <property type="match status" value="1"/>
</dbReference>
<comment type="similarity">
    <text evidence="1 6">Belongs to the peptidase A1 family.</text>
</comment>
<dbReference type="HOGENOM" id="CLU_013253_1_4_1"/>
<dbReference type="PROSITE" id="PS00141">
    <property type="entry name" value="ASP_PROTEASE"/>
    <property type="match status" value="2"/>
</dbReference>
<feature type="active site" evidence="5">
    <location>
        <position position="157"/>
    </location>
</feature>
<dbReference type="FunCoup" id="A0A067MZT9">
    <property type="interactions" value="52"/>
</dbReference>
<organism evidence="9 10">
    <name type="scientific">Botryobasidium botryosum (strain FD-172 SS1)</name>
    <dbReference type="NCBI Taxonomy" id="930990"/>
    <lineage>
        <taxon>Eukaryota</taxon>
        <taxon>Fungi</taxon>
        <taxon>Dikarya</taxon>
        <taxon>Basidiomycota</taxon>
        <taxon>Agaricomycotina</taxon>
        <taxon>Agaricomycetes</taxon>
        <taxon>Cantharellales</taxon>
        <taxon>Botryobasidiaceae</taxon>
        <taxon>Botryobasidium</taxon>
    </lineage>
</organism>
<keyword evidence="3 6" id="KW-0064">Aspartyl protease</keyword>
<feature type="active site" evidence="5">
    <location>
        <position position="335"/>
    </location>
</feature>
<dbReference type="Proteomes" id="UP000027195">
    <property type="component" value="Unassembled WGS sequence"/>
</dbReference>
<dbReference type="AlphaFoldDB" id="A0A067MZT9"/>
<dbReference type="InterPro" id="IPR001969">
    <property type="entry name" value="Aspartic_peptidase_AS"/>
</dbReference>
<dbReference type="SUPFAM" id="SSF50630">
    <property type="entry name" value="Acid proteases"/>
    <property type="match status" value="1"/>
</dbReference>
<gene>
    <name evidence="9" type="ORF">BOTBODRAFT_30435</name>
</gene>
<evidence type="ECO:0000256" key="6">
    <source>
        <dbReference type="RuleBase" id="RU000454"/>
    </source>
</evidence>
<dbReference type="STRING" id="930990.A0A067MZT9"/>
<evidence type="ECO:0000256" key="3">
    <source>
        <dbReference type="ARBA" id="ARBA00022750"/>
    </source>
</evidence>
<evidence type="ECO:0000256" key="7">
    <source>
        <dbReference type="SAM" id="SignalP"/>
    </source>
</evidence>
<dbReference type="InterPro" id="IPR001461">
    <property type="entry name" value="Aspartic_peptidase_A1"/>
</dbReference>
<sequence length="448" mass="47481">MPSFNFNTFVLVALLSLSSVLALPSPGAPKPVAIPLSRRGQHLHTHDDVPEVADLEGIQAHLALLGDKYDQTLAAFQRNTGKAHPLSLLRTILAPLNGINAPLAAPIAQTIAKPLLTALHTRADKEGALELTDSRNKMWYGSIDVGTPPVRFTVDIDTGSSDLFIPSAECETCGGHKPYNLSESETGRSLNQTYNLRFGDMSTTGVQLMEDTVSIAGIAAKSQTFGAALNYSSTFKKGVTDGLLGLGFPSIAVSNTAPLMDNLISQGAIREGVFGMYLAKEGSEAMFGGVNKDKFVGDLQWTPVTQPGFWQVNITGLGSDSSASAVTGQFSAIVDSGTTLFIGDKESVKNLYASIDGAQDASHTAGPGFYTVPCDNVPTVSVKFENTGSFEINPKVLNLGPIKKGSKDCVGGIIALPFGFWVVGDVFMRNVYTAFDVDHSRVGFAKLT</sequence>
<dbReference type="InterPro" id="IPR021109">
    <property type="entry name" value="Peptidase_aspartic_dom_sf"/>
</dbReference>
<feature type="domain" description="Peptidase A1" evidence="8">
    <location>
        <begin position="139"/>
        <end position="445"/>
    </location>
</feature>
<feature type="chain" id="PRO_5001646097" description="Peptidase A1 domain-containing protein" evidence="7">
    <location>
        <begin position="23"/>
        <end position="448"/>
    </location>
</feature>